<feature type="region of interest" description="Disordered" evidence="1">
    <location>
        <begin position="1"/>
        <end position="23"/>
    </location>
</feature>
<proteinExistence type="predicted"/>
<evidence type="ECO:0000313" key="3">
    <source>
        <dbReference type="Proteomes" id="UP000299102"/>
    </source>
</evidence>
<evidence type="ECO:0000256" key="1">
    <source>
        <dbReference type="SAM" id="MobiDB-lite"/>
    </source>
</evidence>
<protein>
    <submittedName>
        <fullName evidence="2">Uncharacterized protein</fullName>
    </submittedName>
</protein>
<evidence type="ECO:0000313" key="2">
    <source>
        <dbReference type="EMBL" id="GBP19888.1"/>
    </source>
</evidence>
<name>A0A4C1U0Z5_EUMVA</name>
<dbReference type="EMBL" id="BGZK01000112">
    <property type="protein sequence ID" value="GBP19888.1"/>
    <property type="molecule type" value="Genomic_DNA"/>
</dbReference>
<keyword evidence="3" id="KW-1185">Reference proteome</keyword>
<gene>
    <name evidence="2" type="ORF">EVAR_75181_1</name>
</gene>
<comment type="caution">
    <text evidence="2">The sequence shown here is derived from an EMBL/GenBank/DDBJ whole genome shotgun (WGS) entry which is preliminary data.</text>
</comment>
<dbReference type="Proteomes" id="UP000299102">
    <property type="component" value="Unassembled WGS sequence"/>
</dbReference>
<reference evidence="2 3" key="1">
    <citation type="journal article" date="2019" name="Commun. Biol.">
        <title>The bagworm genome reveals a unique fibroin gene that provides high tensile strength.</title>
        <authorList>
            <person name="Kono N."/>
            <person name="Nakamura H."/>
            <person name="Ohtoshi R."/>
            <person name="Tomita M."/>
            <person name="Numata K."/>
            <person name="Arakawa K."/>
        </authorList>
    </citation>
    <scope>NUCLEOTIDE SEQUENCE [LARGE SCALE GENOMIC DNA]</scope>
</reference>
<sequence>MGQTDNEIPKDRKRKQRSVGEDLNDLMRKRPRLVCSEQSFYRCQYSKRLNIGFSGPLMLHHDASAHSALKTEDFLNRHTTSCMTSNLQFRFGIV</sequence>
<organism evidence="2 3">
    <name type="scientific">Eumeta variegata</name>
    <name type="common">Bagworm moth</name>
    <name type="synonym">Eumeta japonica</name>
    <dbReference type="NCBI Taxonomy" id="151549"/>
    <lineage>
        <taxon>Eukaryota</taxon>
        <taxon>Metazoa</taxon>
        <taxon>Ecdysozoa</taxon>
        <taxon>Arthropoda</taxon>
        <taxon>Hexapoda</taxon>
        <taxon>Insecta</taxon>
        <taxon>Pterygota</taxon>
        <taxon>Neoptera</taxon>
        <taxon>Endopterygota</taxon>
        <taxon>Lepidoptera</taxon>
        <taxon>Glossata</taxon>
        <taxon>Ditrysia</taxon>
        <taxon>Tineoidea</taxon>
        <taxon>Psychidae</taxon>
        <taxon>Oiketicinae</taxon>
        <taxon>Eumeta</taxon>
    </lineage>
</organism>
<dbReference type="AlphaFoldDB" id="A0A4C1U0Z5"/>
<accession>A0A4C1U0Z5</accession>